<dbReference type="InterPro" id="IPR053840">
    <property type="entry name" value="Hfq_1"/>
</dbReference>
<feature type="domain" description="Hfq-related" evidence="1">
    <location>
        <begin position="9"/>
        <end position="69"/>
    </location>
</feature>
<gene>
    <name evidence="2" type="ORF">NC998_06765</name>
</gene>
<reference evidence="2 3" key="1">
    <citation type="submission" date="2022-04" db="EMBL/GenBank/DDBJ databases">
        <title>Positive selection, recombination, and allopatry shape intraspecific diversity of widespread and dominant cyanobacteria.</title>
        <authorList>
            <person name="Wei J."/>
            <person name="Shu W."/>
            <person name="Hu C."/>
        </authorList>
    </citation>
    <scope>NUCLEOTIDE SEQUENCE [LARGE SCALE GENOMIC DNA]</scope>
    <source>
        <strain evidence="2 3">GB2-A4</strain>
    </source>
</reference>
<accession>A0ABV0J4U2</accession>
<proteinExistence type="predicted"/>
<organism evidence="2 3">
    <name type="scientific">Trichocoleus desertorum GB2-A4</name>
    <dbReference type="NCBI Taxonomy" id="2933944"/>
    <lineage>
        <taxon>Bacteria</taxon>
        <taxon>Bacillati</taxon>
        <taxon>Cyanobacteriota</taxon>
        <taxon>Cyanophyceae</taxon>
        <taxon>Leptolyngbyales</taxon>
        <taxon>Trichocoleusaceae</taxon>
        <taxon>Trichocoleus</taxon>
    </lineage>
</organism>
<dbReference type="InterPro" id="IPR010920">
    <property type="entry name" value="LSM_dom_sf"/>
</dbReference>
<comment type="caution">
    <text evidence="2">The sequence shown here is derived from an EMBL/GenBank/DDBJ whole genome shotgun (WGS) entry which is preliminary data.</text>
</comment>
<dbReference type="Pfam" id="PF21979">
    <property type="entry name" value="Hfq_1"/>
    <property type="match status" value="1"/>
</dbReference>
<dbReference type="NCBIfam" id="NF047718">
    <property type="entry name" value="Hfq_rel_Cyano"/>
    <property type="match status" value="1"/>
</dbReference>
<name>A0ABV0J4U2_9CYAN</name>
<protein>
    <submittedName>
        <fullName evidence="2">RNA chaperone Hfq</fullName>
    </submittedName>
</protein>
<evidence type="ECO:0000259" key="1">
    <source>
        <dbReference type="Pfam" id="PF21979"/>
    </source>
</evidence>
<dbReference type="SUPFAM" id="SSF50182">
    <property type="entry name" value="Sm-like ribonucleoproteins"/>
    <property type="match status" value="1"/>
</dbReference>
<evidence type="ECO:0000313" key="3">
    <source>
        <dbReference type="Proteomes" id="UP001464891"/>
    </source>
</evidence>
<sequence>MSSELETGLPSIRQLQNFIRDGKEVELKLLTGDLLTGKIRWQDQHCFCLSDQYDQPTLIWRQAIAFIKPKM</sequence>
<dbReference type="Gene3D" id="2.30.30.100">
    <property type="match status" value="1"/>
</dbReference>
<dbReference type="Proteomes" id="UP001464891">
    <property type="component" value="Unassembled WGS sequence"/>
</dbReference>
<keyword evidence="3" id="KW-1185">Reference proteome</keyword>
<evidence type="ECO:0000313" key="2">
    <source>
        <dbReference type="EMBL" id="MEP0816793.1"/>
    </source>
</evidence>
<dbReference type="RefSeq" id="WP_190438881.1">
    <property type="nucleotide sequence ID" value="NZ_JAMPKM010000003.1"/>
</dbReference>
<dbReference type="EMBL" id="JAMPKM010000003">
    <property type="protein sequence ID" value="MEP0816793.1"/>
    <property type="molecule type" value="Genomic_DNA"/>
</dbReference>